<gene>
    <name evidence="6" type="ORF">FCALED_LOCUS6076</name>
</gene>
<keyword evidence="1" id="KW-0521">NADP</keyword>
<dbReference type="InterPro" id="IPR013149">
    <property type="entry name" value="ADH-like_C"/>
</dbReference>
<dbReference type="GO" id="GO:0035925">
    <property type="term" value="F:mRNA 3'-UTR AU-rich region binding"/>
    <property type="evidence" value="ECO:0007669"/>
    <property type="project" value="TreeGrafter"/>
</dbReference>
<protein>
    <recommendedName>
        <fullName evidence="4">Probable quinone oxidoreductase</fullName>
    </recommendedName>
    <alternativeName>
        <fullName evidence="3">NADPH:quinone reductase</fullName>
    </alternativeName>
</protein>
<dbReference type="InterPro" id="IPR011032">
    <property type="entry name" value="GroES-like_sf"/>
</dbReference>
<dbReference type="Proteomes" id="UP000789570">
    <property type="component" value="Unassembled WGS sequence"/>
</dbReference>
<evidence type="ECO:0000256" key="2">
    <source>
        <dbReference type="ARBA" id="ARBA00023002"/>
    </source>
</evidence>
<reference evidence="6" key="1">
    <citation type="submission" date="2021-06" db="EMBL/GenBank/DDBJ databases">
        <authorList>
            <person name="Kallberg Y."/>
            <person name="Tangrot J."/>
            <person name="Rosling A."/>
        </authorList>
    </citation>
    <scope>NUCLEOTIDE SEQUENCE</scope>
    <source>
        <strain evidence="6">UK204</strain>
    </source>
</reference>
<dbReference type="GO" id="GO:0003960">
    <property type="term" value="F:quinone reductase (NADPH) activity"/>
    <property type="evidence" value="ECO:0007669"/>
    <property type="project" value="InterPro"/>
</dbReference>
<dbReference type="Pfam" id="PF08240">
    <property type="entry name" value="ADH_N"/>
    <property type="match status" value="1"/>
</dbReference>
<evidence type="ECO:0000256" key="4">
    <source>
        <dbReference type="ARBA" id="ARBA00070796"/>
    </source>
</evidence>
<evidence type="ECO:0000313" key="7">
    <source>
        <dbReference type="Proteomes" id="UP000789570"/>
    </source>
</evidence>
<dbReference type="GO" id="GO:0005829">
    <property type="term" value="C:cytosol"/>
    <property type="evidence" value="ECO:0007669"/>
    <property type="project" value="TreeGrafter"/>
</dbReference>
<dbReference type="GO" id="GO:0008270">
    <property type="term" value="F:zinc ion binding"/>
    <property type="evidence" value="ECO:0007669"/>
    <property type="project" value="InterPro"/>
</dbReference>
<keyword evidence="2" id="KW-0560">Oxidoreductase</keyword>
<accession>A0A9N9FP51</accession>
<dbReference type="CDD" id="cd05286">
    <property type="entry name" value="QOR2"/>
    <property type="match status" value="1"/>
</dbReference>
<evidence type="ECO:0000313" key="6">
    <source>
        <dbReference type="EMBL" id="CAG8550099.1"/>
    </source>
</evidence>
<dbReference type="OrthoDB" id="48317at2759"/>
<dbReference type="SUPFAM" id="SSF51735">
    <property type="entry name" value="NAD(P)-binding Rossmann-fold domains"/>
    <property type="match status" value="1"/>
</dbReference>
<dbReference type="InterPro" id="IPR020843">
    <property type="entry name" value="ER"/>
</dbReference>
<evidence type="ECO:0000256" key="3">
    <source>
        <dbReference type="ARBA" id="ARBA00043088"/>
    </source>
</evidence>
<comment type="caution">
    <text evidence="6">The sequence shown here is derived from an EMBL/GenBank/DDBJ whole genome shotgun (WGS) entry which is preliminary data.</text>
</comment>
<keyword evidence="7" id="KW-1185">Reference proteome</keyword>
<dbReference type="InterPro" id="IPR036291">
    <property type="entry name" value="NAD(P)-bd_dom_sf"/>
</dbReference>
<organism evidence="6 7">
    <name type="scientific">Funneliformis caledonium</name>
    <dbReference type="NCBI Taxonomy" id="1117310"/>
    <lineage>
        <taxon>Eukaryota</taxon>
        <taxon>Fungi</taxon>
        <taxon>Fungi incertae sedis</taxon>
        <taxon>Mucoromycota</taxon>
        <taxon>Glomeromycotina</taxon>
        <taxon>Glomeromycetes</taxon>
        <taxon>Glomerales</taxon>
        <taxon>Glomeraceae</taxon>
        <taxon>Funneliformis</taxon>
    </lineage>
</organism>
<evidence type="ECO:0000259" key="5">
    <source>
        <dbReference type="SMART" id="SM00829"/>
    </source>
</evidence>
<dbReference type="Gene3D" id="3.90.180.10">
    <property type="entry name" value="Medium-chain alcohol dehydrogenases, catalytic domain"/>
    <property type="match status" value="1"/>
</dbReference>
<dbReference type="EMBL" id="CAJVPQ010001393">
    <property type="protein sequence ID" value="CAG8550099.1"/>
    <property type="molecule type" value="Genomic_DNA"/>
</dbReference>
<dbReference type="InterPro" id="IPR013154">
    <property type="entry name" value="ADH-like_N"/>
</dbReference>
<feature type="domain" description="Enoyl reductase (ER)" evidence="5">
    <location>
        <begin position="63"/>
        <end position="372"/>
    </location>
</feature>
<dbReference type="InterPro" id="IPR047618">
    <property type="entry name" value="QOR-like"/>
</dbReference>
<dbReference type="InterPro" id="IPR002364">
    <property type="entry name" value="Quin_OxRdtase/zeta-crystal_CS"/>
</dbReference>
<dbReference type="Pfam" id="PF00107">
    <property type="entry name" value="ADH_zinc_N"/>
    <property type="match status" value="1"/>
</dbReference>
<dbReference type="PANTHER" id="PTHR48106:SF13">
    <property type="entry name" value="QUINONE OXIDOREDUCTASE-RELATED"/>
    <property type="match status" value="1"/>
</dbReference>
<dbReference type="Gene3D" id="3.40.50.720">
    <property type="entry name" value="NAD(P)-binding Rossmann-like Domain"/>
    <property type="match status" value="1"/>
</dbReference>
<dbReference type="PROSITE" id="PS01162">
    <property type="entry name" value="QOR_ZETA_CRYSTAL"/>
    <property type="match status" value="1"/>
</dbReference>
<name>A0A9N9FP51_9GLOM</name>
<dbReference type="AlphaFoldDB" id="A0A9N9FP51"/>
<sequence length="374" mass="41096">MTLTLSKLISHPPFSNISGRSIIARRNLFSQRLRIPYPSNSFTFPFSTMTTKLMKAVQITRTGGPEVLEYSEIPYPSITGQDDVVVKNFAIGINYIDTYHRSGLYKLDLPTVIGREGAGIVESVGEGVKDVCPGDHVVFLGAPSYAEYTTANAKYVAKLPEGIDFKLAAASLLQGLTAWTLVTQSYAVQKNDWVLIHAAAGGVGLLLTQLSRKLGANVIGTVSTPEKAEIAKAAGADHIINYSHQNVIEEVQRITNNHGVHVVYDGIGANTWETSLACARRLGSMISFGNASGPVPPFTISRLSEKNLKLMRPILFNYLTTKEEFQRYTAEVLEMVVNKSLEIKIWKTYKLIEVKQAHIDLEGRKTSGKLLLEP</sequence>
<proteinExistence type="predicted"/>
<dbReference type="SUPFAM" id="SSF50129">
    <property type="entry name" value="GroES-like"/>
    <property type="match status" value="1"/>
</dbReference>
<dbReference type="FunFam" id="3.40.50.720:FF:000053">
    <property type="entry name" value="Quinone oxidoreductase 1"/>
    <property type="match status" value="1"/>
</dbReference>
<dbReference type="SMART" id="SM00829">
    <property type="entry name" value="PKS_ER"/>
    <property type="match status" value="1"/>
</dbReference>
<dbReference type="GO" id="GO:0070402">
    <property type="term" value="F:NADPH binding"/>
    <property type="evidence" value="ECO:0007669"/>
    <property type="project" value="TreeGrafter"/>
</dbReference>
<evidence type="ECO:0000256" key="1">
    <source>
        <dbReference type="ARBA" id="ARBA00022857"/>
    </source>
</evidence>
<dbReference type="PANTHER" id="PTHR48106">
    <property type="entry name" value="QUINONE OXIDOREDUCTASE PIG3-RELATED"/>
    <property type="match status" value="1"/>
</dbReference>